<evidence type="ECO:0000313" key="3">
    <source>
        <dbReference type="EMBL" id="PNE37260.1"/>
    </source>
</evidence>
<dbReference type="AlphaFoldDB" id="A0A2N8P8C6"/>
<evidence type="ECO:0000256" key="1">
    <source>
        <dbReference type="SAM" id="MobiDB-lite"/>
    </source>
</evidence>
<comment type="caution">
    <text evidence="3">The sequence shown here is derived from an EMBL/GenBank/DDBJ whole genome shotgun (WGS) entry which is preliminary data.</text>
</comment>
<dbReference type="PROSITE" id="PS51318">
    <property type="entry name" value="TAT"/>
    <property type="match status" value="1"/>
</dbReference>
<feature type="compositionally biased region" description="Low complexity" evidence="1">
    <location>
        <begin position="32"/>
        <end position="41"/>
    </location>
</feature>
<feature type="signal peptide" evidence="2">
    <location>
        <begin position="1"/>
        <end position="39"/>
    </location>
</feature>
<feature type="region of interest" description="Disordered" evidence="1">
    <location>
        <begin position="32"/>
        <end position="54"/>
    </location>
</feature>
<dbReference type="EMBL" id="LJSN01000003">
    <property type="protein sequence ID" value="PNE37260.1"/>
    <property type="molecule type" value="Genomic_DNA"/>
</dbReference>
<protein>
    <submittedName>
        <fullName evidence="3">Peptidase M23</fullName>
    </submittedName>
</protein>
<feature type="chain" id="PRO_5014977178" evidence="2">
    <location>
        <begin position="40"/>
        <end position="337"/>
    </location>
</feature>
<reference evidence="4" key="1">
    <citation type="submission" date="2015-09" db="EMBL/GenBank/DDBJ databases">
        <authorList>
            <person name="Graham D.E."/>
            <person name="Mahan K.M."/>
            <person name="Klingeman D.M."/>
            <person name="Fida T."/>
            <person name="Giannone R.J."/>
            <person name="Hettich R.L."/>
            <person name="Parry R.J."/>
            <person name="Spain J.C."/>
        </authorList>
    </citation>
    <scope>NUCLEOTIDE SEQUENCE [LARGE SCALE GENOMIC DNA]</scope>
    <source>
        <strain evidence="4">JCM 4701</strain>
    </source>
</reference>
<evidence type="ECO:0000313" key="4">
    <source>
        <dbReference type="Proteomes" id="UP000236047"/>
    </source>
</evidence>
<dbReference type="InterPro" id="IPR006311">
    <property type="entry name" value="TAT_signal"/>
</dbReference>
<proteinExistence type="predicted"/>
<dbReference type="Pfam" id="PF07485">
    <property type="entry name" value="DUF1529"/>
    <property type="match status" value="2"/>
</dbReference>
<sequence>MAGDRQQTTDPHTGSPRRRVLTAAALAPLLAAAPTPARARPAPLPHEPITPGGRELIEPVHTTLADWKKVAKALGRTGDMKRKVMYHTGLPRRDLRVDSHHVRVKAPLALGSHVSFVRYADDSTLVMGDIVVTEHELQDFVDTLQQHRLHLTALHKHLLSQRPDVWWVHVHGHGDDPVAMARGLREAFDGTGTPPDKASDPDQKVDLDTDGIDDAMGAKGSVDDGIYKCIFVRREKITDGKLVLPPGLGSTSAFNFQPLGHGRAAISADCCMIAKEVPRVLRALRKADAKLVELHNHGLTDEPRLFFVHVWAVGDAVRLARALRHAVDATDVVPAGS</sequence>
<name>A0A2N8P8C6_STRNR</name>
<dbReference type="Proteomes" id="UP000236047">
    <property type="component" value="Unassembled WGS sequence"/>
</dbReference>
<organism evidence="3 4">
    <name type="scientific">Streptomyces noursei</name>
    <name type="common">Streptomyces albulus</name>
    <dbReference type="NCBI Taxonomy" id="1971"/>
    <lineage>
        <taxon>Bacteria</taxon>
        <taxon>Bacillati</taxon>
        <taxon>Actinomycetota</taxon>
        <taxon>Actinomycetes</taxon>
        <taxon>Kitasatosporales</taxon>
        <taxon>Streptomycetaceae</taxon>
        <taxon>Streptomyces</taxon>
    </lineage>
</organism>
<keyword evidence="4" id="KW-1185">Reference proteome</keyword>
<evidence type="ECO:0000256" key="2">
    <source>
        <dbReference type="SAM" id="SignalP"/>
    </source>
</evidence>
<dbReference type="InterPro" id="IPR011094">
    <property type="entry name" value="Uncharacterised_LppY/LpqO"/>
</dbReference>
<dbReference type="RefSeq" id="WP_102924997.1">
    <property type="nucleotide sequence ID" value="NZ_LJSN01000003.1"/>
</dbReference>
<keyword evidence="2" id="KW-0732">Signal</keyword>
<gene>
    <name evidence="3" type="ORF">AOB60_23095</name>
</gene>
<accession>A0A2N8P8C6</accession>